<dbReference type="Pfam" id="PF02537">
    <property type="entry name" value="CRCB"/>
    <property type="match status" value="1"/>
</dbReference>
<evidence type="ECO:0000256" key="7">
    <source>
        <dbReference type="ARBA" id="ARBA00035120"/>
    </source>
</evidence>
<sequence>MDFWLVSLGSGIGSLLRYGVTFLAQKLWSQNSFVGTLIINWSGSFLLAYFWACRLTGMETSFWGSGVLGGWTTFSTLNKDLLTLGGQKRWWVACLYGGLSYVGGILIAMSGYYLGQRS</sequence>
<name>A0A850QY89_9LACO</name>
<evidence type="ECO:0000313" key="11">
    <source>
        <dbReference type="EMBL" id="NVY95623.1"/>
    </source>
</evidence>
<gene>
    <name evidence="10" type="primary">fluC</name>
    <name evidence="10" type="synonym">crcB</name>
    <name evidence="11" type="ORF">HU830_00160</name>
</gene>
<comment type="function">
    <text evidence="9 10">Fluoride-specific ion channel. Important for reducing fluoride concentration in the cell, thus reducing its toxicity.</text>
</comment>
<comment type="similarity">
    <text evidence="7 10">Belongs to the fluoride channel Fluc/FEX (TC 1.A.43) family.</text>
</comment>
<evidence type="ECO:0000256" key="1">
    <source>
        <dbReference type="ARBA" id="ARBA00004651"/>
    </source>
</evidence>
<evidence type="ECO:0000313" key="12">
    <source>
        <dbReference type="Proteomes" id="UP000563523"/>
    </source>
</evidence>
<comment type="caution">
    <text evidence="10">Lacks conserved residue(s) required for the propagation of feature annotation.</text>
</comment>
<keyword evidence="10" id="KW-0479">Metal-binding</keyword>
<feature type="transmembrane region" description="Helical" evidence="10">
    <location>
        <begin position="90"/>
        <end position="114"/>
    </location>
</feature>
<dbReference type="GO" id="GO:0046872">
    <property type="term" value="F:metal ion binding"/>
    <property type="evidence" value="ECO:0007669"/>
    <property type="project" value="UniProtKB-KW"/>
</dbReference>
<evidence type="ECO:0000256" key="2">
    <source>
        <dbReference type="ARBA" id="ARBA00022475"/>
    </source>
</evidence>
<keyword evidence="12" id="KW-1185">Reference proteome</keyword>
<keyword evidence="4 10" id="KW-1133">Transmembrane helix</keyword>
<comment type="catalytic activity">
    <reaction evidence="8">
        <text>fluoride(in) = fluoride(out)</text>
        <dbReference type="Rhea" id="RHEA:76159"/>
        <dbReference type="ChEBI" id="CHEBI:17051"/>
    </reaction>
    <physiologicalReaction direction="left-to-right" evidence="8">
        <dbReference type="Rhea" id="RHEA:76160"/>
    </physiologicalReaction>
</comment>
<proteinExistence type="inferred from homology"/>
<dbReference type="GO" id="GO:0005886">
    <property type="term" value="C:plasma membrane"/>
    <property type="evidence" value="ECO:0007669"/>
    <property type="project" value="UniProtKB-SubCell"/>
</dbReference>
<evidence type="ECO:0000256" key="4">
    <source>
        <dbReference type="ARBA" id="ARBA00022989"/>
    </source>
</evidence>
<organism evidence="11 12">
    <name type="scientific">Bombilactobacillus apium</name>
    <dbReference type="NCBI Taxonomy" id="2675299"/>
    <lineage>
        <taxon>Bacteria</taxon>
        <taxon>Bacillati</taxon>
        <taxon>Bacillota</taxon>
        <taxon>Bacilli</taxon>
        <taxon>Lactobacillales</taxon>
        <taxon>Lactobacillaceae</taxon>
        <taxon>Bombilactobacillus</taxon>
    </lineage>
</organism>
<protein>
    <recommendedName>
        <fullName evidence="10">Fluoride-specific ion channel FluC</fullName>
    </recommendedName>
</protein>
<accession>A0A850QY89</accession>
<dbReference type="AlphaFoldDB" id="A0A850QY89"/>
<keyword evidence="3 10" id="KW-0812">Transmembrane</keyword>
<keyword evidence="10" id="KW-0406">Ion transport</keyword>
<feature type="transmembrane region" description="Helical" evidence="10">
    <location>
        <begin position="33"/>
        <end position="52"/>
    </location>
</feature>
<keyword evidence="6 10" id="KW-0407">Ion channel</keyword>
<keyword evidence="5 10" id="KW-0472">Membrane</keyword>
<dbReference type="Proteomes" id="UP000563523">
    <property type="component" value="Unassembled WGS sequence"/>
</dbReference>
<feature type="binding site" evidence="10">
    <location>
        <position position="69"/>
    </location>
    <ligand>
        <name>Na(+)</name>
        <dbReference type="ChEBI" id="CHEBI:29101"/>
        <note>structural</note>
    </ligand>
</feature>
<evidence type="ECO:0000256" key="6">
    <source>
        <dbReference type="ARBA" id="ARBA00023303"/>
    </source>
</evidence>
<dbReference type="InterPro" id="IPR003691">
    <property type="entry name" value="FluC"/>
</dbReference>
<dbReference type="GO" id="GO:0140114">
    <property type="term" value="P:cellular detoxification of fluoride"/>
    <property type="evidence" value="ECO:0007669"/>
    <property type="project" value="UniProtKB-UniRule"/>
</dbReference>
<evidence type="ECO:0000256" key="8">
    <source>
        <dbReference type="ARBA" id="ARBA00035585"/>
    </source>
</evidence>
<comment type="activity regulation">
    <text evidence="10">Na(+) is not transported, but it plays an essential structural role and its presence is essential for fluoride channel function.</text>
</comment>
<comment type="subcellular location">
    <subcellularLocation>
        <location evidence="1 10">Cell membrane</location>
        <topology evidence="1 10">Multi-pass membrane protein</topology>
    </subcellularLocation>
</comment>
<evidence type="ECO:0000256" key="3">
    <source>
        <dbReference type="ARBA" id="ARBA00022692"/>
    </source>
</evidence>
<keyword evidence="10" id="KW-0813">Transport</keyword>
<dbReference type="GO" id="GO:0062054">
    <property type="term" value="F:fluoride channel activity"/>
    <property type="evidence" value="ECO:0007669"/>
    <property type="project" value="UniProtKB-UniRule"/>
</dbReference>
<dbReference type="EMBL" id="JABZEC010000001">
    <property type="protein sequence ID" value="NVY95623.1"/>
    <property type="molecule type" value="Genomic_DNA"/>
</dbReference>
<dbReference type="RefSeq" id="WP_176941798.1">
    <property type="nucleotide sequence ID" value="NZ_JABZEC010000001.1"/>
</dbReference>
<keyword evidence="10" id="KW-0915">Sodium</keyword>
<comment type="caution">
    <text evidence="11">The sequence shown here is derived from an EMBL/GenBank/DDBJ whole genome shotgun (WGS) entry which is preliminary data.</text>
</comment>
<evidence type="ECO:0000256" key="10">
    <source>
        <dbReference type="HAMAP-Rule" id="MF_00454"/>
    </source>
</evidence>
<keyword evidence="2 10" id="KW-1003">Cell membrane</keyword>
<dbReference type="HAMAP" id="MF_00454">
    <property type="entry name" value="FluC"/>
    <property type="match status" value="1"/>
</dbReference>
<evidence type="ECO:0000256" key="5">
    <source>
        <dbReference type="ARBA" id="ARBA00023136"/>
    </source>
</evidence>
<feature type="binding site" evidence="10">
    <location>
        <position position="72"/>
    </location>
    <ligand>
        <name>Na(+)</name>
        <dbReference type="ChEBI" id="CHEBI:29101"/>
        <note>structural</note>
    </ligand>
</feature>
<reference evidence="11 12" key="1">
    <citation type="submission" date="2020-06" db="EMBL/GenBank/DDBJ databases">
        <authorList>
            <person name="Kang J."/>
        </authorList>
    </citation>
    <scope>NUCLEOTIDE SEQUENCE [LARGE SCALE GENOMIC DNA]</scope>
    <source>
        <strain evidence="11 12">DCY120</strain>
    </source>
</reference>
<evidence type="ECO:0000256" key="9">
    <source>
        <dbReference type="ARBA" id="ARBA00049940"/>
    </source>
</evidence>